<name>A0A922EEC5_CARIL</name>
<dbReference type="PANTHER" id="PTHR47965">
    <property type="entry name" value="ASPARTYL PROTEASE-RELATED"/>
    <property type="match status" value="1"/>
</dbReference>
<gene>
    <name evidence="6" type="ORF">I3842_07G015800</name>
</gene>
<dbReference type="CDD" id="cd05489">
    <property type="entry name" value="xylanase_inhibitor_I_like"/>
    <property type="match status" value="1"/>
</dbReference>
<dbReference type="InterPro" id="IPR032861">
    <property type="entry name" value="TAXi_N"/>
</dbReference>
<dbReference type="PANTHER" id="PTHR47965:SF28">
    <property type="entry name" value="BASIC 7S GLOBULIN"/>
    <property type="match status" value="1"/>
</dbReference>
<evidence type="ECO:0000313" key="6">
    <source>
        <dbReference type="EMBL" id="KAG6702073.1"/>
    </source>
</evidence>
<evidence type="ECO:0000259" key="5">
    <source>
        <dbReference type="PROSITE" id="PS51767"/>
    </source>
</evidence>
<dbReference type="InterPro" id="IPR032799">
    <property type="entry name" value="TAXi_C"/>
</dbReference>
<organism evidence="6 7">
    <name type="scientific">Carya illinoinensis</name>
    <name type="common">Pecan</name>
    <dbReference type="NCBI Taxonomy" id="32201"/>
    <lineage>
        <taxon>Eukaryota</taxon>
        <taxon>Viridiplantae</taxon>
        <taxon>Streptophyta</taxon>
        <taxon>Embryophyta</taxon>
        <taxon>Tracheophyta</taxon>
        <taxon>Spermatophyta</taxon>
        <taxon>Magnoliopsida</taxon>
        <taxon>eudicotyledons</taxon>
        <taxon>Gunneridae</taxon>
        <taxon>Pentapetalae</taxon>
        <taxon>rosids</taxon>
        <taxon>fabids</taxon>
        <taxon>Fagales</taxon>
        <taxon>Juglandaceae</taxon>
        <taxon>Carya</taxon>
    </lineage>
</organism>
<dbReference type="InterPro" id="IPR001461">
    <property type="entry name" value="Aspartic_peptidase_A1"/>
</dbReference>
<evidence type="ECO:0000313" key="7">
    <source>
        <dbReference type="Proteomes" id="UP000811246"/>
    </source>
</evidence>
<dbReference type="Pfam" id="PF14541">
    <property type="entry name" value="TAXi_C"/>
    <property type="match status" value="1"/>
</dbReference>
<dbReference type="InterPro" id="IPR033121">
    <property type="entry name" value="PEPTIDASE_A1"/>
</dbReference>
<dbReference type="InterPro" id="IPR033868">
    <property type="entry name" value="Xylanase_inhibitor_I-like"/>
</dbReference>
<evidence type="ECO:0000256" key="3">
    <source>
        <dbReference type="ARBA" id="ARBA00023157"/>
    </source>
</evidence>
<proteinExistence type="inferred from homology"/>
<evidence type="ECO:0000256" key="4">
    <source>
        <dbReference type="SAM" id="SignalP"/>
    </source>
</evidence>
<dbReference type="Pfam" id="PF14543">
    <property type="entry name" value="TAXi_N"/>
    <property type="match status" value="1"/>
</dbReference>
<dbReference type="GO" id="GO:0004190">
    <property type="term" value="F:aspartic-type endopeptidase activity"/>
    <property type="evidence" value="ECO:0007669"/>
    <property type="project" value="InterPro"/>
</dbReference>
<keyword evidence="2 4" id="KW-0732">Signal</keyword>
<sequence length="388" mass="42853">MASLLHPLLIFLSFSSLVHSSQSQTRTRTIFKPNKLVLPMQKDTSTGLHVANIYSPLLQVPFVVDLNGQFLWENCQQQYLSSTYYAPYCHSTHCSRANSHYCYTCLASTARLGGCHNNTCGLLVVNRSTQGSNQGPMARVLWFLFACAPSFLLKKGLLRCLPKNVQGVIGLGHAPIAVPIQLASHFGFQPKFALFIFFGDGPYHMLTGIDVSHPLSFTPLTISREGEYYIEVSSIKINNKLVPLRKSLFSINKRGLGGTMISTPTPYTLSGIPQVKPVAPFEVCYDSNKILSSRLGPAVPNIDLELHSPDVVWRIFGANLMVRASKGVTCLGFVDEGSHPRASIVIGAYQLEDNLLQFDLDRSRLGFSSLLLFRRTNCANFNFATTSP</sequence>
<reference evidence="6" key="1">
    <citation type="submission" date="2021-01" db="EMBL/GenBank/DDBJ databases">
        <authorList>
            <person name="Lovell J.T."/>
            <person name="Bentley N."/>
            <person name="Bhattarai G."/>
            <person name="Jenkins J.W."/>
            <person name="Sreedasyam A."/>
            <person name="Alarcon Y."/>
            <person name="Bock C."/>
            <person name="Boston L."/>
            <person name="Carlson J."/>
            <person name="Cervantes K."/>
            <person name="Clermont K."/>
            <person name="Krom N."/>
            <person name="Kubenka K."/>
            <person name="Mamidi S."/>
            <person name="Mattison C."/>
            <person name="Monteros M."/>
            <person name="Pisani C."/>
            <person name="Plott C."/>
            <person name="Rajasekar S."/>
            <person name="Rhein H.S."/>
            <person name="Rohla C."/>
            <person name="Song M."/>
            <person name="Hilaire R.S."/>
            <person name="Shu S."/>
            <person name="Wells L."/>
            <person name="Wang X."/>
            <person name="Webber J."/>
            <person name="Heerema R.J."/>
            <person name="Klein P."/>
            <person name="Conner P."/>
            <person name="Grauke L."/>
            <person name="Grimwood J."/>
            <person name="Schmutz J."/>
            <person name="Randall J.J."/>
        </authorList>
    </citation>
    <scope>NUCLEOTIDE SEQUENCE</scope>
    <source>
        <tissue evidence="6">Leaf</tissue>
    </source>
</reference>
<dbReference type="Proteomes" id="UP000811246">
    <property type="component" value="Chromosome 7"/>
</dbReference>
<comment type="caution">
    <text evidence="6">The sequence shown here is derived from an EMBL/GenBank/DDBJ whole genome shotgun (WGS) entry which is preliminary data.</text>
</comment>
<evidence type="ECO:0000256" key="2">
    <source>
        <dbReference type="ARBA" id="ARBA00022729"/>
    </source>
</evidence>
<keyword evidence="3" id="KW-1015">Disulfide bond</keyword>
<dbReference type="PROSITE" id="PS51767">
    <property type="entry name" value="PEPTIDASE_A1"/>
    <property type="match status" value="1"/>
</dbReference>
<comment type="similarity">
    <text evidence="1">Belongs to the peptidase A1 family.</text>
</comment>
<accession>A0A922EEC5</accession>
<feature type="signal peptide" evidence="4">
    <location>
        <begin position="1"/>
        <end position="20"/>
    </location>
</feature>
<feature type="chain" id="PRO_5036884151" description="Peptidase A1 domain-containing protein" evidence="4">
    <location>
        <begin position="21"/>
        <end position="388"/>
    </location>
</feature>
<protein>
    <recommendedName>
        <fullName evidence="5">Peptidase A1 domain-containing protein</fullName>
    </recommendedName>
</protein>
<dbReference type="EMBL" id="CM031831">
    <property type="protein sequence ID" value="KAG6702073.1"/>
    <property type="molecule type" value="Genomic_DNA"/>
</dbReference>
<dbReference type="GO" id="GO:0006508">
    <property type="term" value="P:proteolysis"/>
    <property type="evidence" value="ECO:0007669"/>
    <property type="project" value="InterPro"/>
</dbReference>
<evidence type="ECO:0000256" key="1">
    <source>
        <dbReference type="ARBA" id="ARBA00007447"/>
    </source>
</evidence>
<feature type="domain" description="Peptidase A1" evidence="5">
    <location>
        <begin position="47"/>
        <end position="368"/>
    </location>
</feature>
<dbReference type="AlphaFoldDB" id="A0A922EEC5"/>